<gene>
    <name evidence="7" type="ORF">SAMN02745111_00892</name>
</gene>
<dbReference type="RefSeq" id="WP_078765773.1">
    <property type="nucleotide sequence ID" value="NZ_FUXZ01000005.1"/>
</dbReference>
<dbReference type="GO" id="GO:0005886">
    <property type="term" value="C:plasma membrane"/>
    <property type="evidence" value="ECO:0007669"/>
    <property type="project" value="UniProtKB-SubCell"/>
</dbReference>
<name>A0A1T4VGK8_9FIRM</name>
<comment type="subcellular location">
    <subcellularLocation>
        <location evidence="1">Cell membrane</location>
        <topology evidence="1">Multi-pass membrane protein</topology>
    </subcellularLocation>
</comment>
<dbReference type="InterPro" id="IPR036259">
    <property type="entry name" value="MFS_trans_sf"/>
</dbReference>
<feature type="transmembrane region" description="Helical" evidence="6">
    <location>
        <begin position="108"/>
        <end position="132"/>
    </location>
</feature>
<evidence type="ECO:0000256" key="5">
    <source>
        <dbReference type="ARBA" id="ARBA00023136"/>
    </source>
</evidence>
<evidence type="ECO:0000256" key="6">
    <source>
        <dbReference type="SAM" id="Phobius"/>
    </source>
</evidence>
<dbReference type="SUPFAM" id="SSF103473">
    <property type="entry name" value="MFS general substrate transporter"/>
    <property type="match status" value="1"/>
</dbReference>
<feature type="transmembrane region" description="Helical" evidence="6">
    <location>
        <begin position="21"/>
        <end position="42"/>
    </location>
</feature>
<feature type="transmembrane region" description="Helical" evidence="6">
    <location>
        <begin position="225"/>
        <end position="241"/>
    </location>
</feature>
<dbReference type="PANTHER" id="PTHR23513:SF6">
    <property type="entry name" value="MAJOR FACILITATOR SUPERFAMILY ASSOCIATED DOMAIN-CONTAINING PROTEIN"/>
    <property type="match status" value="1"/>
</dbReference>
<dbReference type="GO" id="GO:0022857">
    <property type="term" value="F:transmembrane transporter activity"/>
    <property type="evidence" value="ECO:0007669"/>
    <property type="project" value="InterPro"/>
</dbReference>
<feature type="transmembrane region" description="Helical" evidence="6">
    <location>
        <begin position="48"/>
        <end position="69"/>
    </location>
</feature>
<accession>A0A1T4VGK8</accession>
<sequence>MNDKIRYRDLFKKKNYRKFMFSNLINRFGDSIDAIAFTWLVYQITHSGAWSAIIFGLYVLPNVVVQPFAGAYVEKLNKKKVIVGTHILRFGIISFFALLYMNNLLNPYMTLVFALLITSIESFNLPAGSAFLPMIVDEKDIPHVLSINSALSSAACLVGTGAAGIIISKFGIGTAMFIDALTFLIAGILVSGIKVLTKDVKEKIQGEKYFDTLKNGLGYIRSNKVVVNLCIVMVIANLSLVPLNSLLAPIANEGFGLGSDLLSVIGIANAVGAILGAILVPRVQKKFNLKQMTVCTTFILGVFMCVLTTGRFFKGEKLLGYAIAGLSFFIMNLFASMFAGLTNIYFLKSVKQEFLSRAAAVFGAIATASIPVGSFVVSMLVARINAMSLVFAAGIIMLICAAVFYLINLEFEIKEETENTENENKELAWN</sequence>
<keyword evidence="2" id="KW-1003">Cell membrane</keyword>
<evidence type="ECO:0000256" key="2">
    <source>
        <dbReference type="ARBA" id="ARBA00022475"/>
    </source>
</evidence>
<dbReference type="EMBL" id="FUXZ01000005">
    <property type="protein sequence ID" value="SKA64089.1"/>
    <property type="molecule type" value="Genomic_DNA"/>
</dbReference>
<reference evidence="7 8" key="1">
    <citation type="submission" date="2017-02" db="EMBL/GenBank/DDBJ databases">
        <authorList>
            <person name="Peterson S.W."/>
        </authorList>
    </citation>
    <scope>NUCLEOTIDE SEQUENCE [LARGE SCALE GENOMIC DNA]</scope>
    <source>
        <strain evidence="7 8">ATCC 35992</strain>
    </source>
</reference>
<dbReference type="Proteomes" id="UP000190814">
    <property type="component" value="Unassembled WGS sequence"/>
</dbReference>
<feature type="transmembrane region" description="Helical" evidence="6">
    <location>
        <begin position="358"/>
        <end position="380"/>
    </location>
</feature>
<feature type="transmembrane region" description="Helical" evidence="6">
    <location>
        <begin position="261"/>
        <end position="280"/>
    </location>
</feature>
<dbReference type="OrthoDB" id="9775268at2"/>
<keyword evidence="8" id="KW-1185">Reference proteome</keyword>
<dbReference type="Pfam" id="PF07690">
    <property type="entry name" value="MFS_1"/>
    <property type="match status" value="1"/>
</dbReference>
<evidence type="ECO:0000256" key="1">
    <source>
        <dbReference type="ARBA" id="ARBA00004651"/>
    </source>
</evidence>
<dbReference type="InterPro" id="IPR011701">
    <property type="entry name" value="MFS"/>
</dbReference>
<evidence type="ECO:0000313" key="8">
    <source>
        <dbReference type="Proteomes" id="UP000190814"/>
    </source>
</evidence>
<keyword evidence="4 6" id="KW-1133">Transmembrane helix</keyword>
<feature type="transmembrane region" description="Helical" evidence="6">
    <location>
        <begin position="319"/>
        <end position="346"/>
    </location>
</feature>
<protein>
    <submittedName>
        <fullName evidence="7">MFS-type transporter involved in bile tolerance, Atg22 family</fullName>
    </submittedName>
</protein>
<feature type="transmembrane region" description="Helical" evidence="6">
    <location>
        <begin position="386"/>
        <end position="407"/>
    </location>
</feature>
<proteinExistence type="predicted"/>
<dbReference type="STRING" id="39495.SAMN02745111_00892"/>
<evidence type="ECO:0000313" key="7">
    <source>
        <dbReference type="EMBL" id="SKA64089.1"/>
    </source>
</evidence>
<dbReference type="CDD" id="cd06173">
    <property type="entry name" value="MFS_MefA_like"/>
    <property type="match status" value="1"/>
</dbReference>
<dbReference type="AlphaFoldDB" id="A0A1T4VGK8"/>
<keyword evidence="5 6" id="KW-0472">Membrane</keyword>
<feature type="transmembrane region" description="Helical" evidence="6">
    <location>
        <begin position="292"/>
        <end position="313"/>
    </location>
</feature>
<evidence type="ECO:0000256" key="4">
    <source>
        <dbReference type="ARBA" id="ARBA00022989"/>
    </source>
</evidence>
<keyword evidence="3 6" id="KW-0812">Transmembrane</keyword>
<feature type="transmembrane region" description="Helical" evidence="6">
    <location>
        <begin position="172"/>
        <end position="193"/>
    </location>
</feature>
<evidence type="ECO:0000256" key="3">
    <source>
        <dbReference type="ARBA" id="ARBA00022692"/>
    </source>
</evidence>
<dbReference type="Gene3D" id="1.20.1250.20">
    <property type="entry name" value="MFS general substrate transporter like domains"/>
    <property type="match status" value="1"/>
</dbReference>
<organism evidence="7 8">
    <name type="scientific">Eubacterium uniforme</name>
    <dbReference type="NCBI Taxonomy" id="39495"/>
    <lineage>
        <taxon>Bacteria</taxon>
        <taxon>Bacillati</taxon>
        <taxon>Bacillota</taxon>
        <taxon>Clostridia</taxon>
        <taxon>Eubacteriales</taxon>
        <taxon>Eubacteriaceae</taxon>
        <taxon>Eubacterium</taxon>
    </lineage>
</organism>
<dbReference type="PANTHER" id="PTHR23513">
    <property type="entry name" value="INTEGRAL MEMBRANE EFFLUX PROTEIN-RELATED"/>
    <property type="match status" value="1"/>
</dbReference>
<feature type="transmembrane region" description="Helical" evidence="6">
    <location>
        <begin position="81"/>
        <end position="102"/>
    </location>
</feature>
<feature type="transmembrane region" description="Helical" evidence="6">
    <location>
        <begin position="144"/>
        <end position="166"/>
    </location>
</feature>